<dbReference type="InterPro" id="IPR036047">
    <property type="entry name" value="F-box-like_dom_sf"/>
</dbReference>
<comment type="caution">
    <text evidence="1">The sequence shown here is derived from an EMBL/GenBank/DDBJ whole genome shotgun (WGS) entry which is preliminary data.</text>
</comment>
<dbReference type="OrthoDB" id="3249214at2759"/>
<dbReference type="PANTHER" id="PTHR38926">
    <property type="entry name" value="F-BOX DOMAIN CONTAINING PROTEIN, EXPRESSED"/>
    <property type="match status" value="1"/>
</dbReference>
<dbReference type="InterPro" id="IPR032675">
    <property type="entry name" value="LRR_dom_sf"/>
</dbReference>
<reference evidence="1 2" key="1">
    <citation type="journal article" date="2018" name="Evol. Lett.">
        <title>Horizontal gene cluster transfer increased hallucinogenic mushroom diversity.</title>
        <authorList>
            <person name="Reynolds H.T."/>
            <person name="Vijayakumar V."/>
            <person name="Gluck-Thaler E."/>
            <person name="Korotkin H.B."/>
            <person name="Matheny P.B."/>
            <person name="Slot J.C."/>
        </authorList>
    </citation>
    <scope>NUCLEOTIDE SEQUENCE [LARGE SCALE GENOMIC DNA]</scope>
    <source>
        <strain evidence="1 2">SRW20</strain>
    </source>
</reference>
<evidence type="ECO:0000313" key="2">
    <source>
        <dbReference type="Proteomes" id="UP000284706"/>
    </source>
</evidence>
<dbReference type="Proteomes" id="UP000284706">
    <property type="component" value="Unassembled WGS sequence"/>
</dbReference>
<proteinExistence type="predicted"/>
<dbReference type="STRING" id="231916.A0A409Y4G1"/>
<gene>
    <name evidence="1" type="ORF">CVT26_013037</name>
</gene>
<dbReference type="InParanoid" id="A0A409Y4G1"/>
<name>A0A409Y4G1_9AGAR</name>
<dbReference type="AlphaFoldDB" id="A0A409Y4G1"/>
<dbReference type="SUPFAM" id="SSF52047">
    <property type="entry name" value="RNI-like"/>
    <property type="match status" value="1"/>
</dbReference>
<dbReference type="SUPFAM" id="SSF81383">
    <property type="entry name" value="F-box domain"/>
    <property type="match status" value="1"/>
</dbReference>
<dbReference type="Gene3D" id="3.80.10.10">
    <property type="entry name" value="Ribonuclease Inhibitor"/>
    <property type="match status" value="1"/>
</dbReference>
<evidence type="ECO:0000313" key="1">
    <source>
        <dbReference type="EMBL" id="PPQ97868.1"/>
    </source>
</evidence>
<accession>A0A409Y4G1</accession>
<dbReference type="PANTHER" id="PTHR38926:SF5">
    <property type="entry name" value="F-BOX AND LEUCINE-RICH REPEAT PROTEIN 6"/>
    <property type="match status" value="1"/>
</dbReference>
<sequence length="526" mass="60221">MPHFLLKQSGTMPPLLRLPDEILEEIVSELDRHSDLVAFALASRVCAALVIPHHTQYRILRVRKTYPAMWAHLARRADLARNVREVHICERTNLWAADHYPTTLIDKQLDRHPDNDEESVRIRNLCRALGHMKRLRAFTWSWMDVAGQQRPTSSPYHENQVMTAVSQLPELEHISLRGKFAAHALHSAVDRDSTKYPVWSLSNLRSLSLAGDTWARLGNSKHICSLLAKSPNLEYLEVPLEFHHLAECRLPKLKHLKLVLQAGAASLGIDRSRTLFLQNHPSIEVLDWSPIGIPSIAPDALPNLKSLRSNRQFAMALNDPEFGSSAVSLMTPPSTPLAAVTPVPDEPIPAPVILQRKIEELDIRSLDAQTLLDLKFIDKQSLKRLKLHTFGDISTLHEIAAAFPNIEWLHLPGYHLPTDLPHPKRVTREEWLDILPRFTKLEVFRGLGLWYSVDYDRGAMHELILDLIQACPNLRVLDRVDKHDEYDPLRELIIRRHQIDDILHIDYTKVQRPSRKPFDVMDGMFD</sequence>
<protein>
    <submittedName>
        <fullName evidence="1">Uncharacterized protein</fullName>
    </submittedName>
</protein>
<organism evidence="1 2">
    <name type="scientific">Gymnopilus dilepis</name>
    <dbReference type="NCBI Taxonomy" id="231916"/>
    <lineage>
        <taxon>Eukaryota</taxon>
        <taxon>Fungi</taxon>
        <taxon>Dikarya</taxon>
        <taxon>Basidiomycota</taxon>
        <taxon>Agaricomycotina</taxon>
        <taxon>Agaricomycetes</taxon>
        <taxon>Agaricomycetidae</taxon>
        <taxon>Agaricales</taxon>
        <taxon>Agaricineae</taxon>
        <taxon>Hymenogastraceae</taxon>
        <taxon>Gymnopilus</taxon>
    </lineage>
</organism>
<dbReference type="EMBL" id="NHYE01001178">
    <property type="protein sequence ID" value="PPQ97868.1"/>
    <property type="molecule type" value="Genomic_DNA"/>
</dbReference>
<keyword evidence="2" id="KW-1185">Reference proteome</keyword>